<gene>
    <name evidence="2" type="ORF">J2T57_003569</name>
</gene>
<feature type="region of interest" description="Disordered" evidence="1">
    <location>
        <begin position="17"/>
        <end position="36"/>
    </location>
</feature>
<dbReference type="EMBL" id="JALJXV010000009">
    <property type="protein sequence ID" value="MCP1676408.1"/>
    <property type="molecule type" value="Genomic_DNA"/>
</dbReference>
<comment type="caution">
    <text evidence="2">The sequence shown here is derived from an EMBL/GenBank/DDBJ whole genome shotgun (WGS) entry which is preliminary data.</text>
</comment>
<sequence>MALILSAMLVGCGLTPDSPRDTALHPDQMPDGPGLITGERGEFLIRMSLDGDDAHHRNRTEE</sequence>
<evidence type="ECO:0000256" key="1">
    <source>
        <dbReference type="SAM" id="MobiDB-lite"/>
    </source>
</evidence>
<name>A0AAE3G8I3_9GAMM</name>
<organism evidence="2 3">
    <name type="scientific">Natronocella acetinitrilica</name>
    <dbReference type="NCBI Taxonomy" id="414046"/>
    <lineage>
        <taxon>Bacteria</taxon>
        <taxon>Pseudomonadati</taxon>
        <taxon>Pseudomonadota</taxon>
        <taxon>Gammaproteobacteria</taxon>
        <taxon>Chromatiales</taxon>
        <taxon>Ectothiorhodospiraceae</taxon>
        <taxon>Natronocella</taxon>
    </lineage>
</organism>
<dbReference type="RefSeq" id="WP_253482466.1">
    <property type="nucleotide sequence ID" value="NZ_JALJXV010000009.1"/>
</dbReference>
<accession>A0AAE3G8I3</accession>
<dbReference type="Proteomes" id="UP001205843">
    <property type="component" value="Unassembled WGS sequence"/>
</dbReference>
<proteinExistence type="predicted"/>
<keyword evidence="3" id="KW-1185">Reference proteome</keyword>
<dbReference type="AlphaFoldDB" id="A0AAE3G8I3"/>
<evidence type="ECO:0000313" key="3">
    <source>
        <dbReference type="Proteomes" id="UP001205843"/>
    </source>
</evidence>
<evidence type="ECO:0000313" key="2">
    <source>
        <dbReference type="EMBL" id="MCP1676408.1"/>
    </source>
</evidence>
<reference evidence="2" key="1">
    <citation type="submission" date="2022-03" db="EMBL/GenBank/DDBJ databases">
        <title>Genomic Encyclopedia of Type Strains, Phase III (KMG-III): the genomes of soil and plant-associated and newly described type strains.</title>
        <authorList>
            <person name="Whitman W."/>
        </authorList>
    </citation>
    <scope>NUCLEOTIDE SEQUENCE</scope>
    <source>
        <strain evidence="2">ANL 6-2</strain>
    </source>
</reference>
<protein>
    <submittedName>
        <fullName evidence="2">Uncharacterized protein</fullName>
    </submittedName>
</protein>